<evidence type="ECO:0000256" key="15">
    <source>
        <dbReference type="PIRNR" id="PIRNR037090"/>
    </source>
</evidence>
<keyword evidence="13 15" id="KW-0407">Ion channel</keyword>
<dbReference type="Pfam" id="PF00060">
    <property type="entry name" value="Lig_chan"/>
    <property type="match status" value="1"/>
</dbReference>
<comment type="function">
    <text evidence="14">Glutamate-gated receptor that probably acts as a non-selective cation channel. May be involved in light-signal transduction and calcium homeostasis via the regulation of calcium influx into cells.</text>
</comment>
<keyword evidence="6 17" id="KW-0732">Signal</keyword>
<dbReference type="PANTHER" id="PTHR34836">
    <property type="entry name" value="OS06G0188250 PROTEIN"/>
    <property type="match status" value="1"/>
</dbReference>
<comment type="subunit">
    <text evidence="3">May form heteromers.</text>
</comment>
<evidence type="ECO:0000256" key="14">
    <source>
        <dbReference type="ARBA" id="ARBA00049638"/>
    </source>
</evidence>
<dbReference type="FunFam" id="3.40.50.2300:FF:000169">
    <property type="entry name" value="Glutamate receptor"/>
    <property type="match status" value="1"/>
</dbReference>
<dbReference type="AlphaFoldDB" id="A0AAW1Y1K2"/>
<dbReference type="InterPro" id="IPR017103">
    <property type="entry name" value="Iontropic_Glu_rcpt_pln"/>
</dbReference>
<comment type="function">
    <text evidence="15">Glutamate-gated receptor that probably acts as non-selective cation channel.</text>
</comment>
<keyword evidence="5 16" id="KW-0812">Transmembrane</keyword>
<keyword evidence="7 16" id="KW-1133">Transmembrane helix</keyword>
<feature type="transmembrane region" description="Helical" evidence="16">
    <location>
        <begin position="584"/>
        <end position="612"/>
    </location>
</feature>
<dbReference type="SMART" id="SM00079">
    <property type="entry name" value="PBPe"/>
    <property type="match status" value="1"/>
</dbReference>
<dbReference type="EMBL" id="JBEDUW010000002">
    <property type="protein sequence ID" value="KAK9942908.1"/>
    <property type="molecule type" value="Genomic_DNA"/>
</dbReference>
<dbReference type="FunFam" id="1.10.287.70:FF:000037">
    <property type="entry name" value="Glutamate receptor"/>
    <property type="match status" value="1"/>
</dbReference>
<proteinExistence type="inferred from homology"/>
<dbReference type="PANTHER" id="PTHR34836:SF1">
    <property type="entry name" value="OS09G0428600 PROTEIN"/>
    <property type="match status" value="1"/>
</dbReference>
<dbReference type="InterPro" id="IPR044440">
    <property type="entry name" value="GABAb_receptor_plant_PBP1"/>
</dbReference>
<dbReference type="Proteomes" id="UP001457282">
    <property type="component" value="Unassembled WGS sequence"/>
</dbReference>
<evidence type="ECO:0000256" key="11">
    <source>
        <dbReference type="ARBA" id="ARBA00023180"/>
    </source>
</evidence>
<dbReference type="Pfam" id="PF10613">
    <property type="entry name" value="Lig_chan-Glu_bd"/>
    <property type="match status" value="1"/>
</dbReference>
<dbReference type="InterPro" id="IPR019594">
    <property type="entry name" value="Glu/Gly-bd"/>
</dbReference>
<keyword evidence="11" id="KW-0325">Glycoprotein</keyword>
<evidence type="ECO:0000256" key="1">
    <source>
        <dbReference type="ARBA" id="ARBA00004141"/>
    </source>
</evidence>
<dbReference type="GO" id="GO:0015276">
    <property type="term" value="F:ligand-gated monoatomic ion channel activity"/>
    <property type="evidence" value="ECO:0007669"/>
    <property type="project" value="InterPro"/>
</dbReference>
<evidence type="ECO:0000259" key="18">
    <source>
        <dbReference type="SMART" id="SM00079"/>
    </source>
</evidence>
<dbReference type="CDD" id="cd13686">
    <property type="entry name" value="GluR_Plant"/>
    <property type="match status" value="1"/>
</dbReference>
<evidence type="ECO:0000256" key="5">
    <source>
        <dbReference type="ARBA" id="ARBA00022692"/>
    </source>
</evidence>
<accession>A0AAW1Y1K2</accession>
<evidence type="ECO:0000313" key="19">
    <source>
        <dbReference type="EMBL" id="KAK9942908.1"/>
    </source>
</evidence>
<dbReference type="InterPro" id="IPR028082">
    <property type="entry name" value="Peripla_BP_I"/>
</dbReference>
<dbReference type="Gene3D" id="1.10.287.70">
    <property type="match status" value="1"/>
</dbReference>
<keyword evidence="9 15" id="KW-0472">Membrane</keyword>
<dbReference type="InterPro" id="IPR001320">
    <property type="entry name" value="Iontro_rcpt_C"/>
</dbReference>
<organism evidence="19 20">
    <name type="scientific">Rubus argutus</name>
    <name type="common">Southern blackberry</name>
    <dbReference type="NCBI Taxonomy" id="59490"/>
    <lineage>
        <taxon>Eukaryota</taxon>
        <taxon>Viridiplantae</taxon>
        <taxon>Streptophyta</taxon>
        <taxon>Embryophyta</taxon>
        <taxon>Tracheophyta</taxon>
        <taxon>Spermatophyta</taxon>
        <taxon>Magnoliopsida</taxon>
        <taxon>eudicotyledons</taxon>
        <taxon>Gunneridae</taxon>
        <taxon>Pentapetalae</taxon>
        <taxon>rosids</taxon>
        <taxon>fabids</taxon>
        <taxon>Rosales</taxon>
        <taxon>Rosaceae</taxon>
        <taxon>Rosoideae</taxon>
        <taxon>Rosoideae incertae sedis</taxon>
        <taxon>Rubus</taxon>
    </lineage>
</organism>
<dbReference type="Gene3D" id="3.40.190.10">
    <property type="entry name" value="Periplasmic binding protein-like II"/>
    <property type="match status" value="1"/>
</dbReference>
<evidence type="ECO:0000256" key="9">
    <source>
        <dbReference type="ARBA" id="ARBA00023136"/>
    </source>
</evidence>
<comment type="similarity">
    <text evidence="2 15">Belongs to the glutamate-gated ion channel (TC 1.A.10.1) family.</text>
</comment>
<keyword evidence="20" id="KW-1185">Reference proteome</keyword>
<sequence>MTMKEKRPPPKLIFSSVILFFLSSGISLATGQNTSIPVKVGVVLDDLESVSAKVWLSCINMALLDFYSSRSNTRTRLVLSIRDSRGDVVDAAAAALDLIKNVQVQAILGPKSSMQANFVIDLGNRTRVPIISFSATSPSLTSLPSTYFFRAAQTDSSQVKAIGAVIKAYGWREAVPIYIDNEYGNGVVPYLIDALQSVEARVPYRSAISPSATDDQIEKELFKLMTMQTRVFIVHMSGPLGFRLFAKAQKLGMMIEGYVWIMTDGLTNLLSSKNTSVISSMQGALGFRTYVPKTEELVDFRFRWKKQFHQQNPTIVDVELDVFALWAYDASYALAMAVEELGITSFGFQVTNSSTNSSTDLEILGASQSGQQLSQSLARTNFSGLAGNFSFDNGQLKSSMFEILNVLGDGARTIGFWTPKNGLVRNPISNSTNTSVSNLGFIIWPGDYGSVPKGWENPTNGKKLRVGVPVKDGFTEFVKVVHDNSTNTTVVTGFCIDIFNAAMEGLPYAVNYDFIPFAYPNGTSAGTYDDMIQHVFLGDFDALAADSTIRANRARYVDFTMPYTESGVVMVVPLKDKNKGKNAWIFLMPLTWDLWLASLCSFVFIGFVVWLLEHRINEDFRGPPAHQVGTALWFSFSTMVFAQREIVVSNLARFVVIVWVFVVLILTQSYTASLTSLLTVQKLEPTYTNLSHLISNTKEYVGCMDGSFVCTLLQQGFNASNIRKYKSAEECDQLLIKGSANGGIAAAIDETPNMKLFLASYCSNYTVIGPIIKTDGFAFVFPLDLGEERMDARKVDSPAIDELDLRDSEMPIYISSRS</sequence>
<dbReference type="SUPFAM" id="SSF53850">
    <property type="entry name" value="Periplasmic binding protein-like II"/>
    <property type="match status" value="1"/>
</dbReference>
<evidence type="ECO:0000256" key="6">
    <source>
        <dbReference type="ARBA" id="ARBA00022729"/>
    </source>
</evidence>
<dbReference type="GO" id="GO:0016020">
    <property type="term" value="C:membrane"/>
    <property type="evidence" value="ECO:0007669"/>
    <property type="project" value="UniProtKB-SubCell"/>
</dbReference>
<evidence type="ECO:0000256" key="2">
    <source>
        <dbReference type="ARBA" id="ARBA00008685"/>
    </source>
</evidence>
<evidence type="ECO:0000256" key="7">
    <source>
        <dbReference type="ARBA" id="ARBA00022989"/>
    </source>
</evidence>
<evidence type="ECO:0000256" key="12">
    <source>
        <dbReference type="ARBA" id="ARBA00023286"/>
    </source>
</evidence>
<evidence type="ECO:0000256" key="4">
    <source>
        <dbReference type="ARBA" id="ARBA00022448"/>
    </source>
</evidence>
<dbReference type="PIRSF" id="PIRSF037090">
    <property type="entry name" value="Iontro_Glu-like_rcpt_pln"/>
    <property type="match status" value="1"/>
</dbReference>
<gene>
    <name evidence="19" type="ORF">M0R45_008551</name>
</gene>
<evidence type="ECO:0000256" key="16">
    <source>
        <dbReference type="SAM" id="Phobius"/>
    </source>
</evidence>
<name>A0AAW1Y1K2_RUBAR</name>
<dbReference type="SUPFAM" id="SSF53822">
    <property type="entry name" value="Periplasmic binding protein-like I"/>
    <property type="match status" value="1"/>
</dbReference>
<reference evidence="19 20" key="1">
    <citation type="journal article" date="2023" name="G3 (Bethesda)">
        <title>A chromosome-length genome assembly and annotation of blackberry (Rubus argutus, cv. 'Hillquist').</title>
        <authorList>
            <person name="Bruna T."/>
            <person name="Aryal R."/>
            <person name="Dudchenko O."/>
            <person name="Sargent D.J."/>
            <person name="Mead D."/>
            <person name="Buti M."/>
            <person name="Cavallini A."/>
            <person name="Hytonen T."/>
            <person name="Andres J."/>
            <person name="Pham M."/>
            <person name="Weisz D."/>
            <person name="Mascagni F."/>
            <person name="Usai G."/>
            <person name="Natali L."/>
            <person name="Bassil N."/>
            <person name="Fernandez G.E."/>
            <person name="Lomsadze A."/>
            <person name="Armour M."/>
            <person name="Olukolu B."/>
            <person name="Poorten T."/>
            <person name="Britton C."/>
            <person name="Davik J."/>
            <person name="Ashrafi H."/>
            <person name="Aiden E.L."/>
            <person name="Borodovsky M."/>
            <person name="Worthington M."/>
        </authorList>
    </citation>
    <scope>NUCLEOTIDE SEQUENCE [LARGE SCALE GENOMIC DNA]</scope>
    <source>
        <strain evidence="19">PI 553951</strain>
    </source>
</reference>
<protein>
    <recommendedName>
        <fullName evidence="15">Glutamate receptor</fullName>
    </recommendedName>
</protein>
<feature type="transmembrane region" description="Helical" evidence="16">
    <location>
        <begin position="654"/>
        <end position="672"/>
    </location>
</feature>
<evidence type="ECO:0000256" key="17">
    <source>
        <dbReference type="SAM" id="SignalP"/>
    </source>
</evidence>
<dbReference type="Gene3D" id="3.40.50.2300">
    <property type="match status" value="3"/>
</dbReference>
<dbReference type="Pfam" id="PF01094">
    <property type="entry name" value="ANF_receptor"/>
    <property type="match status" value="1"/>
</dbReference>
<evidence type="ECO:0000256" key="8">
    <source>
        <dbReference type="ARBA" id="ARBA00023065"/>
    </source>
</evidence>
<evidence type="ECO:0000256" key="3">
    <source>
        <dbReference type="ARBA" id="ARBA00011095"/>
    </source>
</evidence>
<evidence type="ECO:0000256" key="10">
    <source>
        <dbReference type="ARBA" id="ARBA00023170"/>
    </source>
</evidence>
<feature type="chain" id="PRO_5043497855" description="Glutamate receptor" evidence="17">
    <location>
        <begin position="32"/>
        <end position="818"/>
    </location>
</feature>
<evidence type="ECO:0000313" key="20">
    <source>
        <dbReference type="Proteomes" id="UP001457282"/>
    </source>
</evidence>
<feature type="domain" description="Ionotropic glutamate receptor C-terminal" evidence="18">
    <location>
        <begin position="463"/>
        <end position="797"/>
    </location>
</feature>
<evidence type="ECO:0000256" key="13">
    <source>
        <dbReference type="ARBA" id="ARBA00023303"/>
    </source>
</evidence>
<keyword evidence="8 15" id="KW-0406">Ion transport</keyword>
<dbReference type="FunFam" id="3.40.190.10:FF:000103">
    <property type="entry name" value="Glutamate receptor"/>
    <property type="match status" value="1"/>
</dbReference>
<keyword evidence="10 15" id="KW-0675">Receptor</keyword>
<comment type="caution">
    <text evidence="19">The sequence shown here is derived from an EMBL/GenBank/DDBJ whole genome shotgun (WGS) entry which is preliminary data.</text>
</comment>
<feature type="signal peptide" evidence="17">
    <location>
        <begin position="1"/>
        <end position="31"/>
    </location>
</feature>
<keyword evidence="12 15" id="KW-1071">Ligand-gated ion channel</keyword>
<keyword evidence="4 15" id="KW-0813">Transport</keyword>
<comment type="subcellular location">
    <subcellularLocation>
        <location evidence="1">Membrane</location>
        <topology evidence="1">Multi-pass membrane protein</topology>
    </subcellularLocation>
</comment>
<dbReference type="InterPro" id="IPR001828">
    <property type="entry name" value="ANF_lig-bd_rcpt"/>
</dbReference>
<dbReference type="InterPro" id="IPR015683">
    <property type="entry name" value="Ionotropic_Glu_rcpt"/>
</dbReference>
<dbReference type="CDD" id="cd19990">
    <property type="entry name" value="PBP1_GABAb_receptor_plant"/>
    <property type="match status" value="1"/>
</dbReference>